<dbReference type="InterPro" id="IPR013105">
    <property type="entry name" value="TPR_2"/>
</dbReference>
<evidence type="ECO:0000256" key="3">
    <source>
        <dbReference type="PROSITE-ProRule" id="PRU00339"/>
    </source>
</evidence>
<dbReference type="InterPro" id="IPR019734">
    <property type="entry name" value="TPR_rpt"/>
</dbReference>
<keyword evidence="4" id="KW-0472">Membrane</keyword>
<organism evidence="5 6">
    <name type="scientific">Candidatus Magnetobacterium bavaricum</name>
    <dbReference type="NCBI Taxonomy" id="29290"/>
    <lineage>
        <taxon>Bacteria</taxon>
        <taxon>Pseudomonadati</taxon>
        <taxon>Nitrospirota</taxon>
        <taxon>Thermodesulfovibrionia</taxon>
        <taxon>Thermodesulfovibrionales</taxon>
        <taxon>Candidatus Magnetobacteriaceae</taxon>
        <taxon>Candidatus Magnetobacterium</taxon>
    </lineage>
</organism>
<feature type="transmembrane region" description="Helical" evidence="4">
    <location>
        <begin position="324"/>
        <end position="344"/>
    </location>
</feature>
<evidence type="ECO:0000313" key="5">
    <source>
        <dbReference type="EMBL" id="KJU87803.1"/>
    </source>
</evidence>
<dbReference type="SMART" id="SM00028">
    <property type="entry name" value="TPR"/>
    <property type="match status" value="9"/>
</dbReference>
<feature type="transmembrane region" description="Helical" evidence="4">
    <location>
        <begin position="12"/>
        <end position="35"/>
    </location>
</feature>
<keyword evidence="4" id="KW-0812">Transmembrane</keyword>
<protein>
    <submittedName>
        <fullName evidence="5">Uncharacterized protein</fullName>
    </submittedName>
</protein>
<dbReference type="EMBL" id="LACI01000001">
    <property type="protein sequence ID" value="KJU87803.1"/>
    <property type="molecule type" value="Genomic_DNA"/>
</dbReference>
<dbReference type="SUPFAM" id="SSF48452">
    <property type="entry name" value="TPR-like"/>
    <property type="match status" value="2"/>
</dbReference>
<keyword evidence="4" id="KW-1133">Transmembrane helix</keyword>
<comment type="caution">
    <text evidence="5">The sequence shown here is derived from an EMBL/GenBank/DDBJ whole genome shotgun (WGS) entry which is preliminary data.</text>
</comment>
<dbReference type="AlphaFoldDB" id="A0A0F3H4E4"/>
<dbReference type="PROSITE" id="PS50293">
    <property type="entry name" value="TPR_REGION"/>
    <property type="match status" value="2"/>
</dbReference>
<dbReference type="PROSITE" id="PS50005">
    <property type="entry name" value="TPR"/>
    <property type="match status" value="8"/>
</dbReference>
<dbReference type="Pfam" id="PF07719">
    <property type="entry name" value="TPR_2"/>
    <property type="match status" value="1"/>
</dbReference>
<feature type="transmembrane region" description="Helical" evidence="4">
    <location>
        <begin position="418"/>
        <end position="436"/>
    </location>
</feature>
<dbReference type="Proteomes" id="UP000033423">
    <property type="component" value="Unassembled WGS sequence"/>
</dbReference>
<dbReference type="PANTHER" id="PTHR44227">
    <property type="match status" value="1"/>
</dbReference>
<evidence type="ECO:0000256" key="4">
    <source>
        <dbReference type="SAM" id="Phobius"/>
    </source>
</evidence>
<feature type="repeat" description="TPR" evidence="3">
    <location>
        <begin position="706"/>
        <end position="739"/>
    </location>
</feature>
<dbReference type="Gene3D" id="1.25.40.10">
    <property type="entry name" value="Tetratricopeptide repeat domain"/>
    <property type="match status" value="3"/>
</dbReference>
<dbReference type="InterPro" id="IPR011990">
    <property type="entry name" value="TPR-like_helical_dom_sf"/>
</dbReference>
<feature type="repeat" description="TPR" evidence="3">
    <location>
        <begin position="499"/>
        <end position="532"/>
    </location>
</feature>
<dbReference type="Pfam" id="PF13414">
    <property type="entry name" value="TPR_11"/>
    <property type="match status" value="3"/>
</dbReference>
<dbReference type="PROSITE" id="PS51257">
    <property type="entry name" value="PROKAR_LIPOPROTEIN"/>
    <property type="match status" value="1"/>
</dbReference>
<feature type="repeat" description="TPR" evidence="3">
    <location>
        <begin position="601"/>
        <end position="634"/>
    </location>
</feature>
<dbReference type="InterPro" id="IPR052346">
    <property type="entry name" value="O-mannosyl-transferase_TMTC"/>
</dbReference>
<keyword evidence="2 3" id="KW-0802">TPR repeat</keyword>
<feature type="repeat" description="TPR" evidence="3">
    <location>
        <begin position="460"/>
        <end position="493"/>
    </location>
</feature>
<feature type="transmembrane region" description="Helical" evidence="4">
    <location>
        <begin position="389"/>
        <end position="411"/>
    </location>
</feature>
<reference evidence="5 6" key="1">
    <citation type="submission" date="2015-02" db="EMBL/GenBank/DDBJ databases">
        <title>Single-cell genomics of uncultivated deep-branching MTB reveals a conserved set of magnetosome genes.</title>
        <authorList>
            <person name="Kolinko S."/>
            <person name="Richter M."/>
            <person name="Glockner F.O."/>
            <person name="Brachmann A."/>
            <person name="Schuler D."/>
        </authorList>
    </citation>
    <scope>NUCLEOTIDE SEQUENCE [LARGE SCALE GENOMIC DNA]</scope>
    <source>
        <strain evidence="5">TM-1</strain>
    </source>
</reference>
<feature type="transmembrane region" description="Helical" evidence="4">
    <location>
        <begin position="83"/>
        <end position="101"/>
    </location>
</feature>
<dbReference type="Pfam" id="PF13424">
    <property type="entry name" value="TPR_12"/>
    <property type="match status" value="1"/>
</dbReference>
<feature type="transmembrane region" description="Helical" evidence="4">
    <location>
        <begin position="356"/>
        <end position="377"/>
    </location>
</feature>
<keyword evidence="1" id="KW-0677">Repeat</keyword>
<feature type="repeat" description="TPR" evidence="3">
    <location>
        <begin position="533"/>
        <end position="566"/>
    </location>
</feature>
<accession>A0A0F3H4E4</accession>
<evidence type="ECO:0000256" key="1">
    <source>
        <dbReference type="ARBA" id="ARBA00022737"/>
    </source>
</evidence>
<evidence type="ECO:0000256" key="2">
    <source>
        <dbReference type="ARBA" id="ARBA00022803"/>
    </source>
</evidence>
<name>A0A0F3H4E4_9BACT</name>
<feature type="transmembrane region" description="Helical" evidence="4">
    <location>
        <begin position="237"/>
        <end position="255"/>
    </location>
</feature>
<feature type="transmembrane region" description="Helical" evidence="4">
    <location>
        <begin position="122"/>
        <end position="141"/>
    </location>
</feature>
<feature type="transmembrane region" description="Helical" evidence="4">
    <location>
        <begin position="189"/>
        <end position="207"/>
    </location>
</feature>
<feature type="repeat" description="TPR" evidence="3">
    <location>
        <begin position="672"/>
        <end position="705"/>
    </location>
</feature>
<evidence type="ECO:0000313" key="6">
    <source>
        <dbReference type="Proteomes" id="UP000033423"/>
    </source>
</evidence>
<keyword evidence="6" id="KW-1185">Reference proteome</keyword>
<proteinExistence type="predicted"/>
<feature type="transmembrane region" description="Helical" evidence="4">
    <location>
        <begin position="147"/>
        <end position="168"/>
    </location>
</feature>
<feature type="repeat" description="TPR" evidence="3">
    <location>
        <begin position="567"/>
        <end position="600"/>
    </location>
</feature>
<dbReference type="PANTHER" id="PTHR44227:SF3">
    <property type="entry name" value="PROTEIN O-MANNOSYL-TRANSFERASE TMTC4"/>
    <property type="match status" value="1"/>
</dbReference>
<sequence length="784" mass="90267">MKYKDISNKPVFHLFIILILGCFSYSNSLHILFLFDDYQIPNLVTKVFNPWDIFAPRYTANLLFFINYKIHGHNVQGYHVVNIAIHLANAILLYFLTVYLFRAQNQLYNDRSGYAETQRYHVAFCAAVLFVSHPLQLQAVTLVVQRYASLATLFYVLTLIFYMKWRLLNIEQKRYEYPSLKHDNKTVSINIRSISFYVLAFMLAFIAANTKQITITLPVVITLVEIMFFSGKPLKRLLLCLPFYVIIPYILFLSFGSLTTMDGYQIDDIMFSKNDIGVIVLNRWQNLFTQFRVIITYIRMLFLPINLTLIYDYTVSFSFWEPRVYISFIVLSAIFASAIYMYYLAKMKLGTKHRDLLFVSFAILWFFIAISPQASIIPLNNWQLLEYRVYLASVGFFIAIVTALFTIVRAINLKKLTVYFTLPMLTISLIFAVATYKRNSIWQSEVTLYEDNVKKVPKSIFANINLGSAYMDAGEFDKAISAFQQAKSLNPIFGLTHYTTTQTNLAYAYTQTKRYAEAIRELKEVLLYEPNNADIHNRLGLVYIKQELLNKAIDEFKAAIAIDKDFIDSRYYLGVVYANQGRFEDVIRQWRYLAKLEPDNEKIHVDLGDAYLQQDKLQDALDEYKTALKLGTNNAAIHVKMCDVYKRLGREAESSEACQTALQADTKEVKDDAVYIRLGLMYENQGNLDEAAKQYSMAIKLNPKSHKAHNNLGVVLGKQGKIEEAFNEISKAINIHPDYADAHNNIGLCLSLQGKIDQARAEFTAALKIDPYHSGAKRNLDSLK</sequence>
<feature type="repeat" description="TPR" evidence="3">
    <location>
        <begin position="740"/>
        <end position="773"/>
    </location>
</feature>
<gene>
    <name evidence="5" type="ORF">MBAV_000004</name>
</gene>